<keyword evidence="3 7" id="KW-0698">rRNA processing</keyword>
<keyword evidence="6 7" id="KW-0949">S-adenosyl-L-methionine</keyword>
<gene>
    <name evidence="7" type="primary">rsmH</name>
    <name evidence="8" type="ORF">BECKLFY1418A_GA0070994_100416</name>
    <name evidence="9" type="ORF">BECKLFY1418B_GA0070995_10464</name>
</gene>
<comment type="subcellular location">
    <subcellularLocation>
        <location evidence="7">Cytoplasm</location>
    </subcellularLocation>
</comment>
<dbReference type="Pfam" id="PF01795">
    <property type="entry name" value="Methyltransf_5"/>
    <property type="match status" value="1"/>
</dbReference>
<comment type="catalytic activity">
    <reaction evidence="7">
        <text>cytidine(1402) in 16S rRNA + S-adenosyl-L-methionine = N(4)-methylcytidine(1402) in 16S rRNA + S-adenosyl-L-homocysteine + H(+)</text>
        <dbReference type="Rhea" id="RHEA:42928"/>
        <dbReference type="Rhea" id="RHEA-COMP:10286"/>
        <dbReference type="Rhea" id="RHEA-COMP:10287"/>
        <dbReference type="ChEBI" id="CHEBI:15378"/>
        <dbReference type="ChEBI" id="CHEBI:57856"/>
        <dbReference type="ChEBI" id="CHEBI:59789"/>
        <dbReference type="ChEBI" id="CHEBI:74506"/>
        <dbReference type="ChEBI" id="CHEBI:82748"/>
        <dbReference type="EC" id="2.1.1.199"/>
    </reaction>
</comment>
<dbReference type="SUPFAM" id="SSF53335">
    <property type="entry name" value="S-adenosyl-L-methionine-dependent methyltransferases"/>
    <property type="match status" value="1"/>
</dbReference>
<dbReference type="PANTHER" id="PTHR11265">
    <property type="entry name" value="S-ADENOSYL-METHYLTRANSFERASE MRAW"/>
    <property type="match status" value="1"/>
</dbReference>
<keyword evidence="2 7" id="KW-0963">Cytoplasm</keyword>
<dbReference type="GO" id="GO:0005737">
    <property type="term" value="C:cytoplasm"/>
    <property type="evidence" value="ECO:0007669"/>
    <property type="project" value="UniProtKB-SubCell"/>
</dbReference>
<evidence type="ECO:0000313" key="8">
    <source>
        <dbReference type="EMBL" id="VFJ88382.1"/>
    </source>
</evidence>
<dbReference type="FunFam" id="1.10.150.170:FF:000001">
    <property type="entry name" value="Ribosomal RNA small subunit methyltransferase H"/>
    <property type="match status" value="1"/>
</dbReference>
<dbReference type="GO" id="GO:0070475">
    <property type="term" value="P:rRNA base methylation"/>
    <property type="evidence" value="ECO:0007669"/>
    <property type="project" value="UniProtKB-UniRule"/>
</dbReference>
<comment type="similarity">
    <text evidence="1 7">Belongs to the methyltransferase superfamily. RsmH family.</text>
</comment>
<feature type="binding site" evidence="7">
    <location>
        <position position="106"/>
    </location>
    <ligand>
        <name>S-adenosyl-L-methionine</name>
        <dbReference type="ChEBI" id="CHEBI:59789"/>
    </ligand>
</feature>
<evidence type="ECO:0000256" key="3">
    <source>
        <dbReference type="ARBA" id="ARBA00022552"/>
    </source>
</evidence>
<dbReference type="GO" id="GO:0071424">
    <property type="term" value="F:rRNA (cytosine-N4-)-methyltransferase activity"/>
    <property type="evidence" value="ECO:0007669"/>
    <property type="project" value="UniProtKB-UniRule"/>
</dbReference>
<evidence type="ECO:0000256" key="1">
    <source>
        <dbReference type="ARBA" id="ARBA00010396"/>
    </source>
</evidence>
<feature type="binding site" evidence="7">
    <location>
        <position position="128"/>
    </location>
    <ligand>
        <name>S-adenosyl-L-methionine</name>
        <dbReference type="ChEBI" id="CHEBI:59789"/>
    </ligand>
</feature>
<dbReference type="AlphaFoldDB" id="A0A450U8P8"/>
<dbReference type="EMBL" id="CAADFH010000004">
    <property type="protein sequence ID" value="VFJ88382.1"/>
    <property type="molecule type" value="Genomic_DNA"/>
</dbReference>
<dbReference type="InterPro" id="IPR029063">
    <property type="entry name" value="SAM-dependent_MTases_sf"/>
</dbReference>
<proteinExistence type="inferred from homology"/>
<evidence type="ECO:0000313" key="9">
    <source>
        <dbReference type="EMBL" id="VFJ93432.1"/>
    </source>
</evidence>
<dbReference type="HAMAP" id="MF_01007">
    <property type="entry name" value="16SrRNA_methyltr_H"/>
    <property type="match status" value="1"/>
</dbReference>
<evidence type="ECO:0000256" key="5">
    <source>
        <dbReference type="ARBA" id="ARBA00022679"/>
    </source>
</evidence>
<evidence type="ECO:0000256" key="6">
    <source>
        <dbReference type="ARBA" id="ARBA00022691"/>
    </source>
</evidence>
<evidence type="ECO:0000256" key="7">
    <source>
        <dbReference type="HAMAP-Rule" id="MF_01007"/>
    </source>
</evidence>
<feature type="binding site" evidence="7">
    <location>
        <position position="80"/>
    </location>
    <ligand>
        <name>S-adenosyl-L-methionine</name>
        <dbReference type="ChEBI" id="CHEBI:59789"/>
    </ligand>
</feature>
<dbReference type="EMBL" id="CAADFF010000046">
    <property type="protein sequence ID" value="VFJ93432.1"/>
    <property type="molecule type" value="Genomic_DNA"/>
</dbReference>
<sequence>MDTSPPGIAEPGRGIPYGTIGCAAFIGALNTHTPVLLAEVLAVLAIKPGGIYIDCTFGRGGHSKELLRYVGPAGRVFALDKDPDAVQVGKKIAEGDSRFFMEKTSYATLANFTRAQRIFGQVDGVLFDLGVSSPQLADPKRGFGFMTDGPLDMRMDPSTDTSAADWLRTAPEGEIVRVLTTYGEERYARRIARAILGMREKQAIKTTSQLAGLIARSIPSRERNKHPATRTFQAIRIHINREMEELKGALDQVLDVLVPGGRLAVISFHSLEDRLIKRFIRSCSRDVIPMRGFSVASRTPPLQLLKSHRRPIRPSSEEVAKNPRARSALLRVAQKR</sequence>
<dbReference type="InterPro" id="IPR002903">
    <property type="entry name" value="RsmH"/>
</dbReference>
<accession>A0A450U8P8</accession>
<comment type="function">
    <text evidence="7">Specifically methylates the N4 position of cytidine in position 1402 (C1402) of 16S rRNA.</text>
</comment>
<dbReference type="SUPFAM" id="SSF81799">
    <property type="entry name" value="Putative methyltransferase TM0872, insert domain"/>
    <property type="match status" value="1"/>
</dbReference>
<dbReference type="InterPro" id="IPR023397">
    <property type="entry name" value="SAM-dep_MeTrfase_MraW_recog"/>
</dbReference>
<dbReference type="NCBIfam" id="TIGR00006">
    <property type="entry name" value="16S rRNA (cytosine(1402)-N(4))-methyltransferase RsmH"/>
    <property type="match status" value="1"/>
</dbReference>
<protein>
    <recommendedName>
        <fullName evidence="7">Ribosomal RNA small subunit methyltransferase H</fullName>
        <ecNumber evidence="7">2.1.1.199</ecNumber>
    </recommendedName>
    <alternativeName>
        <fullName evidence="7">16S rRNA m(4)C1402 methyltransferase</fullName>
    </alternativeName>
    <alternativeName>
        <fullName evidence="7">rRNA (cytosine-N(4)-)-methyltransferase RsmH</fullName>
    </alternativeName>
</protein>
<feature type="binding site" evidence="7">
    <location>
        <begin position="60"/>
        <end position="62"/>
    </location>
    <ligand>
        <name>S-adenosyl-L-methionine</name>
        <dbReference type="ChEBI" id="CHEBI:59789"/>
    </ligand>
</feature>
<reference evidence="8" key="1">
    <citation type="submission" date="2019-02" db="EMBL/GenBank/DDBJ databases">
        <authorList>
            <person name="Gruber-Vodicka R. H."/>
            <person name="Seah K. B. B."/>
        </authorList>
    </citation>
    <scope>NUCLEOTIDE SEQUENCE</scope>
    <source>
        <strain evidence="8">BECK_M6</strain>
        <strain evidence="9">BECK_M7</strain>
    </source>
</reference>
<dbReference type="Gene3D" id="3.40.50.150">
    <property type="entry name" value="Vaccinia Virus protein VP39"/>
    <property type="match status" value="1"/>
</dbReference>
<dbReference type="EC" id="2.1.1.199" evidence="7"/>
<keyword evidence="5 7" id="KW-0808">Transferase</keyword>
<feature type="binding site" evidence="7">
    <location>
        <position position="135"/>
    </location>
    <ligand>
        <name>S-adenosyl-L-methionine</name>
        <dbReference type="ChEBI" id="CHEBI:59789"/>
    </ligand>
</feature>
<organism evidence="8">
    <name type="scientific">Candidatus Kentrum sp. LFY</name>
    <dbReference type="NCBI Taxonomy" id="2126342"/>
    <lineage>
        <taxon>Bacteria</taxon>
        <taxon>Pseudomonadati</taxon>
        <taxon>Pseudomonadota</taxon>
        <taxon>Gammaproteobacteria</taxon>
        <taxon>Candidatus Kentrum</taxon>
    </lineage>
</organism>
<dbReference type="PANTHER" id="PTHR11265:SF0">
    <property type="entry name" value="12S RRNA N4-METHYLCYTIDINE METHYLTRANSFERASE"/>
    <property type="match status" value="1"/>
</dbReference>
<evidence type="ECO:0000256" key="4">
    <source>
        <dbReference type="ARBA" id="ARBA00022603"/>
    </source>
</evidence>
<dbReference type="Gene3D" id="1.10.150.170">
    <property type="entry name" value="Putative methyltransferase TM0872, insert domain"/>
    <property type="match status" value="1"/>
</dbReference>
<name>A0A450U8P8_9GAMM</name>
<evidence type="ECO:0000256" key="2">
    <source>
        <dbReference type="ARBA" id="ARBA00022490"/>
    </source>
</evidence>
<keyword evidence="4 7" id="KW-0489">Methyltransferase</keyword>
<dbReference type="PIRSF" id="PIRSF004486">
    <property type="entry name" value="MraW"/>
    <property type="match status" value="1"/>
</dbReference>